<accession>A0A5C1EB84</accession>
<reference evidence="1 2" key="1">
    <citation type="submission" date="2017-07" db="EMBL/GenBank/DDBJ databases">
        <title>Complete genome sequence of Oryzomicrobium terrae TPP412.</title>
        <authorList>
            <person name="Chiu L.-W."/>
            <person name="Lo K.-J."/>
            <person name="Tsai Y.-M."/>
            <person name="Lin S.-S."/>
            <person name="Kuo C.-H."/>
            <person name="Liu C.-T."/>
        </authorList>
    </citation>
    <scope>NUCLEOTIDE SEQUENCE [LARGE SCALE GENOMIC DNA]</scope>
    <source>
        <strain evidence="1 2">TPP412</strain>
    </source>
</reference>
<evidence type="ECO:0000313" key="1">
    <source>
        <dbReference type="EMBL" id="QEL65839.1"/>
    </source>
</evidence>
<keyword evidence="2" id="KW-1185">Reference proteome</keyword>
<organism evidence="1 2">
    <name type="scientific">Oryzomicrobium terrae</name>
    <dbReference type="NCBI Taxonomy" id="1735038"/>
    <lineage>
        <taxon>Bacteria</taxon>
        <taxon>Pseudomonadati</taxon>
        <taxon>Pseudomonadota</taxon>
        <taxon>Betaproteobacteria</taxon>
        <taxon>Rhodocyclales</taxon>
        <taxon>Rhodocyclaceae</taxon>
        <taxon>Oryzomicrobium</taxon>
    </lineage>
</organism>
<protein>
    <submittedName>
        <fullName evidence="1">Uncharacterized protein</fullName>
    </submittedName>
</protein>
<dbReference type="Proteomes" id="UP000323671">
    <property type="component" value="Chromosome"/>
</dbReference>
<dbReference type="KEGG" id="otr:OTERR_23630"/>
<dbReference type="RefSeq" id="WP_149425907.1">
    <property type="nucleotide sequence ID" value="NZ_CP022579.1"/>
</dbReference>
<name>A0A5C1EB84_9RHOO</name>
<dbReference type="AlphaFoldDB" id="A0A5C1EB84"/>
<gene>
    <name evidence="1" type="ORF">OTERR_23630</name>
</gene>
<evidence type="ECO:0000313" key="2">
    <source>
        <dbReference type="Proteomes" id="UP000323671"/>
    </source>
</evidence>
<dbReference type="EMBL" id="CP022579">
    <property type="protein sequence ID" value="QEL65839.1"/>
    <property type="molecule type" value="Genomic_DNA"/>
</dbReference>
<sequence length="213" mass="23901">MTALLAPLPWPPWRGLGLELRIDVQHRPDALDNELDTLHRRLVTPGGALHGIATLDIDSPWPSLVFRYREADGEHYVYVEDTAHGCLAGYTVFNRLIEVGRRADPYLRAPHSKYAPAYQRRGLCTAVYEWALGSGICLLSGARQSPGAHALWHALARRHALGYVDVRDKTPRYLGRRVDRTVHDDLHTRMLLLGAGWSVDRLVEAAGMERVGE</sequence>
<proteinExistence type="predicted"/>